<feature type="transmembrane region" description="Helical" evidence="2">
    <location>
        <begin position="195"/>
        <end position="218"/>
    </location>
</feature>
<reference evidence="3 4" key="2">
    <citation type="journal article" date="2020" name="Microbiol. Resour. Announc.">
        <title>Antarctic desert soil bacteria exhibit high novel natural product potential, evaluated through long-read genome sequencing and comparative genomics.</title>
        <authorList>
            <person name="Benaud N."/>
            <person name="Edwards R.J."/>
            <person name="Amos T.G."/>
            <person name="D'Agostino P.M."/>
            <person name="Gutierrez-Chavez C."/>
            <person name="Montgomery K."/>
            <person name="Nicetic I."/>
            <person name="Ferrari B.C."/>
        </authorList>
    </citation>
    <scope>NUCLEOTIDE SEQUENCE [LARGE SCALE GENOMIC DNA]</scope>
    <source>
        <strain evidence="3 4">SPB151</strain>
    </source>
</reference>
<organism evidence="3 4">
    <name type="scientific">Kribbella qitaiheensis</name>
    <dbReference type="NCBI Taxonomy" id="1544730"/>
    <lineage>
        <taxon>Bacteria</taxon>
        <taxon>Bacillati</taxon>
        <taxon>Actinomycetota</taxon>
        <taxon>Actinomycetes</taxon>
        <taxon>Propionibacteriales</taxon>
        <taxon>Kribbellaceae</taxon>
        <taxon>Kribbella</taxon>
    </lineage>
</organism>
<protein>
    <submittedName>
        <fullName evidence="3">Uncharacterized protein</fullName>
    </submittedName>
</protein>
<keyword evidence="4" id="KW-1185">Reference proteome</keyword>
<proteinExistence type="predicted"/>
<name>A0A7G6X1L9_9ACTN</name>
<dbReference type="EMBL" id="CP043661">
    <property type="protein sequence ID" value="QNE20134.1"/>
    <property type="molecule type" value="Genomic_DNA"/>
</dbReference>
<feature type="transmembrane region" description="Helical" evidence="2">
    <location>
        <begin position="91"/>
        <end position="111"/>
    </location>
</feature>
<keyword evidence="2" id="KW-0472">Membrane</keyword>
<accession>A0A7G6X1L9</accession>
<gene>
    <name evidence="3" type="ORF">F1D05_22275</name>
</gene>
<feature type="region of interest" description="Disordered" evidence="1">
    <location>
        <begin position="344"/>
        <end position="417"/>
    </location>
</feature>
<evidence type="ECO:0000256" key="1">
    <source>
        <dbReference type="SAM" id="MobiDB-lite"/>
    </source>
</evidence>
<feature type="compositionally biased region" description="Polar residues" evidence="1">
    <location>
        <begin position="377"/>
        <end position="391"/>
    </location>
</feature>
<dbReference type="KEGG" id="kqi:F1D05_22275"/>
<evidence type="ECO:0000313" key="3">
    <source>
        <dbReference type="EMBL" id="QNE20134.1"/>
    </source>
</evidence>
<dbReference type="Proteomes" id="UP000515563">
    <property type="component" value="Chromosome"/>
</dbReference>
<feature type="transmembrane region" description="Helical" evidence="2">
    <location>
        <begin position="118"/>
        <end position="137"/>
    </location>
</feature>
<dbReference type="Pfam" id="PF22564">
    <property type="entry name" value="HAAS"/>
    <property type="match status" value="1"/>
</dbReference>
<dbReference type="RefSeq" id="WP_185442135.1">
    <property type="nucleotide sequence ID" value="NZ_CP043661.1"/>
</dbReference>
<feature type="compositionally biased region" description="Low complexity" evidence="1">
    <location>
        <begin position="367"/>
        <end position="376"/>
    </location>
</feature>
<feature type="transmembrane region" description="Helical" evidence="2">
    <location>
        <begin position="230"/>
        <end position="249"/>
    </location>
</feature>
<sequence length="417" mass="43979">MNSTLTGAVATYLAQVRAELSDLPPGELEDVLDDVAGHLSEVAAEFGEEPTATALQDRLGTPRQYADELRTAAGYPPPTRKATDGRAANSALRWGFIAATVGPFFLVIAILNTSRSVSAFFGFVGLAALFGSAYLGVRALRVQDPRIVLDTPRGASTAAWIRESIDQIPPNVRRELVTIGQPVWWVARGAVGGGAFFAVFGASAVTVVGALAGAAVSIWIGRRTQQDHRWLWYVVPLNIVATIIVPAWLASSFVGGPSGIFNNYNNYRGSPTSYTPPGLSFNGNGITNIYPFDEQGRQVQVRLYDQQGRPIDLDKQDCATTYGNAVSESSNFFPLVAIQDDPNGTYDAETCKDTTKAPFVPPPAPATTPTTPTATPGSSVTPGNSATPGSAPTSVSKPPTTPVTPKPGATLSVSPSR</sequence>
<evidence type="ECO:0000313" key="4">
    <source>
        <dbReference type="Proteomes" id="UP000515563"/>
    </source>
</evidence>
<keyword evidence="2" id="KW-1133">Transmembrane helix</keyword>
<dbReference type="AlphaFoldDB" id="A0A7G6X1L9"/>
<keyword evidence="2" id="KW-0812">Transmembrane</keyword>
<reference evidence="4" key="1">
    <citation type="submission" date="2019-09" db="EMBL/GenBank/DDBJ databases">
        <title>Antimicrobial potential of Antarctic Bacteria.</title>
        <authorList>
            <person name="Benaud N."/>
            <person name="Edwards R.J."/>
            <person name="Ferrari B.C."/>
        </authorList>
    </citation>
    <scope>NUCLEOTIDE SEQUENCE [LARGE SCALE GENOMIC DNA]</scope>
    <source>
        <strain evidence="4">SPB151</strain>
    </source>
</reference>
<evidence type="ECO:0000256" key="2">
    <source>
        <dbReference type="SAM" id="Phobius"/>
    </source>
</evidence>